<evidence type="ECO:0000259" key="7">
    <source>
        <dbReference type="PROSITE" id="PS51007"/>
    </source>
</evidence>
<comment type="caution">
    <text evidence="8">The sequence shown here is derived from an EMBL/GenBank/DDBJ whole genome shotgun (WGS) entry which is preliminary data.</text>
</comment>
<proteinExistence type="predicted"/>
<evidence type="ECO:0000256" key="4">
    <source>
        <dbReference type="ARBA" id="ARBA00022982"/>
    </source>
</evidence>
<dbReference type="AlphaFoldDB" id="A0A917BWV7"/>
<name>A0A917BWV7_9HYPH</name>
<dbReference type="InterPro" id="IPR009056">
    <property type="entry name" value="Cyt_c-like_dom"/>
</dbReference>
<evidence type="ECO:0000256" key="3">
    <source>
        <dbReference type="ARBA" id="ARBA00022723"/>
    </source>
</evidence>
<dbReference type="EMBL" id="BMCT01000002">
    <property type="protein sequence ID" value="GGF61848.1"/>
    <property type="molecule type" value="Genomic_DNA"/>
</dbReference>
<dbReference type="InterPro" id="IPR002324">
    <property type="entry name" value="Cyt_c_ID"/>
</dbReference>
<dbReference type="GO" id="GO:0020037">
    <property type="term" value="F:heme binding"/>
    <property type="evidence" value="ECO:0007669"/>
    <property type="project" value="InterPro"/>
</dbReference>
<keyword evidence="9" id="KW-1185">Reference proteome</keyword>
<keyword evidence="2 6" id="KW-0349">Heme</keyword>
<dbReference type="Gene3D" id="1.10.760.10">
    <property type="entry name" value="Cytochrome c-like domain"/>
    <property type="match status" value="1"/>
</dbReference>
<evidence type="ECO:0000256" key="1">
    <source>
        <dbReference type="ARBA" id="ARBA00022448"/>
    </source>
</evidence>
<evidence type="ECO:0000256" key="2">
    <source>
        <dbReference type="ARBA" id="ARBA00022617"/>
    </source>
</evidence>
<sequence length="120" mass="12947">MAFNQPDRLGREGRWMTDLRQLALTTSIALLISTPADANPDLAKAKNCVACHSLERKMIGPAFKAIAARYAKDESAVSVLKEKVIKGGGGSWGQMAMPPQPGVSPEEAESLVKWILSQEP</sequence>
<feature type="binding site" description="covalent" evidence="6">
    <location>
        <position position="48"/>
    </location>
    <ligand>
        <name>heme c</name>
        <dbReference type="ChEBI" id="CHEBI:61717"/>
    </ligand>
</feature>
<evidence type="ECO:0000313" key="9">
    <source>
        <dbReference type="Proteomes" id="UP000606044"/>
    </source>
</evidence>
<dbReference type="PRINTS" id="PR00606">
    <property type="entry name" value="CYTCHROMECID"/>
</dbReference>
<evidence type="ECO:0000256" key="6">
    <source>
        <dbReference type="PIRSR" id="PIRSR602324-1"/>
    </source>
</evidence>
<dbReference type="PROSITE" id="PS51007">
    <property type="entry name" value="CYTC"/>
    <property type="match status" value="1"/>
</dbReference>
<keyword evidence="3 6" id="KW-0479">Metal-binding</keyword>
<reference evidence="8" key="1">
    <citation type="journal article" date="2014" name="Int. J. Syst. Evol. Microbiol.">
        <title>Complete genome sequence of Corynebacterium casei LMG S-19264T (=DSM 44701T), isolated from a smear-ripened cheese.</title>
        <authorList>
            <consortium name="US DOE Joint Genome Institute (JGI-PGF)"/>
            <person name="Walter F."/>
            <person name="Albersmeier A."/>
            <person name="Kalinowski J."/>
            <person name="Ruckert C."/>
        </authorList>
    </citation>
    <scope>NUCLEOTIDE SEQUENCE</scope>
    <source>
        <strain evidence="8">CCM 7897</strain>
    </source>
</reference>
<evidence type="ECO:0000256" key="5">
    <source>
        <dbReference type="ARBA" id="ARBA00023004"/>
    </source>
</evidence>
<dbReference type="Proteomes" id="UP000606044">
    <property type="component" value="Unassembled WGS sequence"/>
</dbReference>
<protein>
    <submittedName>
        <fullName evidence="8">Cytochrome c552</fullName>
    </submittedName>
</protein>
<keyword evidence="1" id="KW-0813">Transport</keyword>
<feature type="binding site" description="covalent" evidence="6">
    <location>
        <position position="97"/>
    </location>
    <ligand>
        <name>heme c</name>
        <dbReference type="ChEBI" id="CHEBI:61717"/>
    </ligand>
</feature>
<evidence type="ECO:0000313" key="8">
    <source>
        <dbReference type="EMBL" id="GGF61848.1"/>
    </source>
</evidence>
<keyword evidence="5 6" id="KW-0408">Iron</keyword>
<dbReference type="GO" id="GO:0009055">
    <property type="term" value="F:electron transfer activity"/>
    <property type="evidence" value="ECO:0007669"/>
    <property type="project" value="InterPro"/>
</dbReference>
<accession>A0A917BWV7</accession>
<feature type="domain" description="Cytochrome c" evidence="7">
    <location>
        <begin position="34"/>
        <end position="119"/>
    </location>
</feature>
<dbReference type="Pfam" id="PF00034">
    <property type="entry name" value="Cytochrom_C"/>
    <property type="match status" value="1"/>
</dbReference>
<reference evidence="8" key="2">
    <citation type="submission" date="2020-09" db="EMBL/GenBank/DDBJ databases">
        <authorList>
            <person name="Sun Q."/>
            <person name="Sedlacek I."/>
        </authorList>
    </citation>
    <scope>NUCLEOTIDE SEQUENCE</scope>
    <source>
        <strain evidence="8">CCM 7897</strain>
    </source>
</reference>
<comment type="PTM">
    <text evidence="6">Binds 1 heme c group covalently per subunit.</text>
</comment>
<dbReference type="InterPro" id="IPR036909">
    <property type="entry name" value="Cyt_c-like_dom_sf"/>
</dbReference>
<keyword evidence="4" id="KW-0249">Electron transport</keyword>
<gene>
    <name evidence="8" type="primary">cyt</name>
    <name evidence="8" type="ORF">GCM10007301_21960</name>
</gene>
<feature type="binding site" description="covalent" evidence="6">
    <location>
        <position position="52"/>
    </location>
    <ligand>
        <name>heme c</name>
        <dbReference type="ChEBI" id="CHEBI:61717"/>
    </ligand>
</feature>
<dbReference type="SUPFAM" id="SSF46626">
    <property type="entry name" value="Cytochrome c"/>
    <property type="match status" value="1"/>
</dbReference>
<dbReference type="GO" id="GO:0005506">
    <property type="term" value="F:iron ion binding"/>
    <property type="evidence" value="ECO:0007669"/>
    <property type="project" value="InterPro"/>
</dbReference>
<organism evidence="8 9">
    <name type="scientific">Azorhizobium oxalatiphilum</name>
    <dbReference type="NCBI Taxonomy" id="980631"/>
    <lineage>
        <taxon>Bacteria</taxon>
        <taxon>Pseudomonadati</taxon>
        <taxon>Pseudomonadota</taxon>
        <taxon>Alphaproteobacteria</taxon>
        <taxon>Hyphomicrobiales</taxon>
        <taxon>Xanthobacteraceae</taxon>
        <taxon>Azorhizobium</taxon>
    </lineage>
</organism>